<name>A0A9W7DKG2_AMBMO</name>
<dbReference type="Gene3D" id="3.30.9.10">
    <property type="entry name" value="D-Amino Acid Oxidase, subunit A, domain 2"/>
    <property type="match status" value="1"/>
</dbReference>
<evidence type="ECO:0000256" key="5">
    <source>
        <dbReference type="ARBA" id="ARBA00023002"/>
    </source>
</evidence>
<dbReference type="EMBL" id="BSXU01002185">
    <property type="protein sequence ID" value="GMG35147.1"/>
    <property type="molecule type" value="Genomic_DNA"/>
</dbReference>
<dbReference type="InterPro" id="IPR045170">
    <property type="entry name" value="MTOX"/>
</dbReference>
<comment type="similarity">
    <text evidence="2">Belongs to the MSOX/MTOX family.</text>
</comment>
<organism evidence="8 9">
    <name type="scientific">Ambrosiozyma monospora</name>
    <name type="common">Yeast</name>
    <name type="synonym">Endomycopsis monosporus</name>
    <dbReference type="NCBI Taxonomy" id="43982"/>
    <lineage>
        <taxon>Eukaryota</taxon>
        <taxon>Fungi</taxon>
        <taxon>Dikarya</taxon>
        <taxon>Ascomycota</taxon>
        <taxon>Saccharomycotina</taxon>
        <taxon>Pichiomycetes</taxon>
        <taxon>Pichiales</taxon>
        <taxon>Pichiaceae</taxon>
        <taxon>Ambrosiozyma</taxon>
    </lineage>
</organism>
<dbReference type="Pfam" id="PF01266">
    <property type="entry name" value="DAO"/>
    <property type="match status" value="1"/>
</dbReference>
<dbReference type="Proteomes" id="UP001165063">
    <property type="component" value="Unassembled WGS sequence"/>
</dbReference>
<evidence type="ECO:0000256" key="2">
    <source>
        <dbReference type="ARBA" id="ARBA00010989"/>
    </source>
</evidence>
<evidence type="ECO:0000313" key="9">
    <source>
        <dbReference type="Proteomes" id="UP001165063"/>
    </source>
</evidence>
<dbReference type="Gene3D" id="3.50.50.60">
    <property type="entry name" value="FAD/NAD(P)-binding domain"/>
    <property type="match status" value="1"/>
</dbReference>
<comment type="caution">
    <text evidence="8">The sequence shown here is derived from an EMBL/GenBank/DDBJ whole genome shotgun (WGS) entry which is preliminary data.</text>
</comment>
<evidence type="ECO:0000256" key="4">
    <source>
        <dbReference type="ARBA" id="ARBA00022827"/>
    </source>
</evidence>
<dbReference type="PANTHER" id="PTHR10961:SF24">
    <property type="entry name" value="HYPOTHETICAL FRUCTOSYL AMINE:OXYGEN OXIDOREDUCTASE (EUROFUNG)"/>
    <property type="match status" value="1"/>
</dbReference>
<evidence type="ECO:0000256" key="1">
    <source>
        <dbReference type="ARBA" id="ARBA00001974"/>
    </source>
</evidence>
<keyword evidence="6" id="KW-0175">Coiled coil</keyword>
<keyword evidence="9" id="KW-1185">Reference proteome</keyword>
<dbReference type="GO" id="GO:0050660">
    <property type="term" value="F:flavin adenine dinucleotide binding"/>
    <property type="evidence" value="ECO:0007669"/>
    <property type="project" value="InterPro"/>
</dbReference>
<dbReference type="GO" id="GO:0008115">
    <property type="term" value="F:sarcosine oxidase activity"/>
    <property type="evidence" value="ECO:0007669"/>
    <property type="project" value="TreeGrafter"/>
</dbReference>
<feature type="domain" description="FAD dependent oxidoreductase" evidence="7">
    <location>
        <begin position="16"/>
        <end position="387"/>
    </location>
</feature>
<dbReference type="OrthoDB" id="2219495at2759"/>
<dbReference type="GO" id="GO:0051698">
    <property type="term" value="F:saccharopine oxidase activity"/>
    <property type="evidence" value="ECO:0007669"/>
    <property type="project" value="TreeGrafter"/>
</dbReference>
<keyword evidence="3" id="KW-0285">Flavoprotein</keyword>
<gene>
    <name evidence="8" type="ORF">Amon01_000450200</name>
</gene>
<comment type="cofactor">
    <cofactor evidence="1">
        <name>FAD</name>
        <dbReference type="ChEBI" id="CHEBI:57692"/>
    </cofactor>
</comment>
<reference evidence="8" key="1">
    <citation type="submission" date="2023-04" db="EMBL/GenBank/DDBJ databases">
        <title>Ambrosiozyma monospora NBRC 1965.</title>
        <authorList>
            <person name="Ichikawa N."/>
            <person name="Sato H."/>
            <person name="Tonouchi N."/>
        </authorList>
    </citation>
    <scope>NUCLEOTIDE SEQUENCE</scope>
    <source>
        <strain evidence="8">NBRC 1965</strain>
    </source>
</reference>
<dbReference type="PANTHER" id="PTHR10961">
    <property type="entry name" value="PEROXISOMAL SARCOSINE OXIDASE"/>
    <property type="match status" value="1"/>
</dbReference>
<evidence type="ECO:0000256" key="6">
    <source>
        <dbReference type="SAM" id="Coils"/>
    </source>
</evidence>
<evidence type="ECO:0000313" key="8">
    <source>
        <dbReference type="EMBL" id="GMG35147.1"/>
    </source>
</evidence>
<proteinExistence type="inferred from homology"/>
<keyword evidence="4" id="KW-0274">FAD</keyword>
<feature type="coiled-coil region" evidence="6">
    <location>
        <begin position="100"/>
        <end position="131"/>
    </location>
</feature>
<dbReference type="InterPro" id="IPR036188">
    <property type="entry name" value="FAD/NAD-bd_sf"/>
</dbReference>
<evidence type="ECO:0000256" key="3">
    <source>
        <dbReference type="ARBA" id="ARBA00022630"/>
    </source>
</evidence>
<dbReference type="InterPro" id="IPR006076">
    <property type="entry name" value="FAD-dep_OxRdtase"/>
</dbReference>
<keyword evidence="5" id="KW-0560">Oxidoreductase</keyword>
<evidence type="ECO:0000259" key="7">
    <source>
        <dbReference type="Pfam" id="PF01266"/>
    </source>
</evidence>
<dbReference type="SUPFAM" id="SSF51905">
    <property type="entry name" value="FAD/NAD(P)-binding domain"/>
    <property type="match status" value="1"/>
</dbReference>
<sequence>MTDHTQKEKLSPDSHVLIIGGGTFGLSTALELLRNGHKNLTILDPYPIPSPLSAGNDVNKVFQLKVESHFYSDLAAESFKKWTTDEVYKPAFHDTGIVYAGHSEEAIESVLQRYEELKEEGSKDIELLESSEDFAKILKPLGGIEELSLDSSKRFKDWKGCFQKNTCGWTFASLALKRAAEECVKLGAKIVTDTAEELLFAEDDACIGVRTFSGKAIKAKKTVIAAGANSIKLFDFKGQLLAKCWTVGHIKLTDEEIKALKGSPVVLNLDGGFYFEPDANGDLKFCNEFPGYINLAKIPSNAEITSVPIYKQAIPLEAEKYMREFLSETLPTLANRPFNVATICWCTDTPDRHFLFGDHPDHPGLVFGTGDSGKGFKYMPVVGDYLSKIVQYGDGILSEEKREAWKWRPETAVDRDIYALQGRLGGSNLIKDLGSIKEWTDGSNPTK</sequence>
<protein>
    <submittedName>
        <fullName evidence="8">Unnamed protein product</fullName>
    </submittedName>
</protein>
<dbReference type="AlphaFoldDB" id="A0A9W7DKG2"/>
<accession>A0A9W7DKG2</accession>